<dbReference type="GeneID" id="123037180"/>
<dbReference type="Pfam" id="PF05699">
    <property type="entry name" value="Dimer_Tnp_hAT"/>
    <property type="match status" value="1"/>
</dbReference>
<dbReference type="InterPro" id="IPR012337">
    <property type="entry name" value="RNaseH-like_sf"/>
</dbReference>
<accession>A0ABM5GY53</accession>
<dbReference type="PANTHER" id="PTHR47611:SF1">
    <property type="entry name" value="CCHC-TYPE DOMAIN-CONTAINING PROTEIN"/>
    <property type="match status" value="1"/>
</dbReference>
<keyword evidence="3" id="KW-1185">Reference proteome</keyword>
<evidence type="ECO:0000259" key="1">
    <source>
        <dbReference type="Pfam" id="PF05699"/>
    </source>
</evidence>
<dbReference type="RefSeq" id="XP_016971562.2">
    <property type="nucleotide sequence ID" value="XM_017116073.2"/>
</dbReference>
<dbReference type="EnsemblMetazoa" id="XM_044456802.1">
    <property type="protein sequence ID" value="XP_044312737.1"/>
    <property type="gene ID" value="LOC123037180"/>
</dbReference>
<proteinExistence type="predicted"/>
<name>A0ABM5GY53_DRORH</name>
<protein>
    <recommendedName>
        <fullName evidence="1">HAT C-terminal dimerisation domain-containing protein</fullName>
    </recommendedName>
</protein>
<reference evidence="2" key="2">
    <citation type="submission" date="2025-05" db="UniProtKB">
        <authorList>
            <consortium name="EnsemblMetazoa"/>
        </authorList>
    </citation>
    <scope>IDENTIFICATION</scope>
</reference>
<dbReference type="Proteomes" id="UP001652680">
    <property type="component" value="Unassembled WGS sequence"/>
</dbReference>
<dbReference type="RefSeq" id="XP_044312737.1">
    <property type="nucleotide sequence ID" value="XM_044456802.1"/>
</dbReference>
<evidence type="ECO:0000313" key="3">
    <source>
        <dbReference type="Proteomes" id="UP001652680"/>
    </source>
</evidence>
<organism evidence="2 3">
    <name type="scientific">Drosophila rhopaloa</name>
    <name type="common">Fruit fly</name>
    <dbReference type="NCBI Taxonomy" id="1041015"/>
    <lineage>
        <taxon>Eukaryota</taxon>
        <taxon>Metazoa</taxon>
        <taxon>Ecdysozoa</taxon>
        <taxon>Arthropoda</taxon>
        <taxon>Hexapoda</taxon>
        <taxon>Insecta</taxon>
        <taxon>Pterygota</taxon>
        <taxon>Neoptera</taxon>
        <taxon>Endopterygota</taxon>
        <taxon>Diptera</taxon>
        <taxon>Brachycera</taxon>
        <taxon>Muscomorpha</taxon>
        <taxon>Ephydroidea</taxon>
        <taxon>Drosophilidae</taxon>
        <taxon>Drosophila</taxon>
        <taxon>Sophophora</taxon>
    </lineage>
</organism>
<dbReference type="PANTHER" id="PTHR47611">
    <property type="entry name" value="HAT DIMERISATION DOMAIN, C-TERMINAL"/>
    <property type="match status" value="1"/>
</dbReference>
<dbReference type="EnsemblMetazoa" id="XM_017116073.2">
    <property type="protein sequence ID" value="XP_016971562.2"/>
    <property type="gene ID" value="LOC108039150"/>
</dbReference>
<feature type="domain" description="HAT C-terminal dimerisation" evidence="1">
    <location>
        <begin position="40"/>
        <end position="111"/>
    </location>
</feature>
<dbReference type="SUPFAM" id="SSF53098">
    <property type="entry name" value="Ribonuclease H-like"/>
    <property type="match status" value="1"/>
</dbReference>
<sequence>MASDTVHEGSNFDLLDDFLSANIVPNESTDVHGKIESLKLPYMKSSENVLNFWKVRKLSDPELYALSKVCFAIPPTQVTIERAFSSLKLVLSDNRNRLSHETLENILLVRLNSTHLDSAIDNLSLFEDEEDEG</sequence>
<dbReference type="GeneID" id="108039150"/>
<reference evidence="3" key="1">
    <citation type="journal article" date="2021" name="Elife">
        <title>Highly contiguous assemblies of 101 drosophilid genomes.</title>
        <authorList>
            <person name="Kim B.Y."/>
            <person name="Wang J.R."/>
            <person name="Miller D.E."/>
            <person name="Barmina O."/>
            <person name="Delaney E."/>
            <person name="Thompson A."/>
            <person name="Comeault A.A."/>
            <person name="Peede D."/>
            <person name="D'Agostino E.R."/>
            <person name="Pelaez J."/>
            <person name="Aguilar J.M."/>
            <person name="Haji D."/>
            <person name="Matsunaga T."/>
            <person name="Armstrong E.E."/>
            <person name="Zych M."/>
            <person name="Ogawa Y."/>
            <person name="Stamenkovic-Radak M."/>
            <person name="Jelic M."/>
            <person name="Veselinovic M.S."/>
            <person name="Tanaskovic M."/>
            <person name="Eric P."/>
            <person name="Gao J.J."/>
            <person name="Katoh T.K."/>
            <person name="Toda M.J."/>
            <person name="Watabe H."/>
            <person name="Watada M."/>
            <person name="Davis J.S."/>
            <person name="Moyle L.C."/>
            <person name="Manoli G."/>
            <person name="Bertolini E."/>
            <person name="Kostal V."/>
            <person name="Hawley R.S."/>
            <person name="Takahashi A."/>
            <person name="Jones C.D."/>
            <person name="Price D.K."/>
            <person name="Whiteman N."/>
            <person name="Kopp A."/>
            <person name="Matute D.R."/>
            <person name="Petrov D.A."/>
        </authorList>
    </citation>
    <scope>NUCLEOTIDE SEQUENCE [LARGE SCALE GENOMIC DNA]</scope>
</reference>
<dbReference type="InterPro" id="IPR008906">
    <property type="entry name" value="HATC_C_dom"/>
</dbReference>
<evidence type="ECO:0000313" key="2">
    <source>
        <dbReference type="EnsemblMetazoa" id="XP_016971562.2"/>
    </source>
</evidence>